<evidence type="ECO:0000256" key="1">
    <source>
        <dbReference type="SAM" id="Phobius"/>
    </source>
</evidence>
<reference evidence="2 3" key="1">
    <citation type="submission" date="2024-10" db="EMBL/GenBank/DDBJ databases">
        <title>The Natural Products Discovery Center: Release of the First 8490 Sequenced Strains for Exploring Actinobacteria Biosynthetic Diversity.</title>
        <authorList>
            <person name="Kalkreuter E."/>
            <person name="Kautsar S.A."/>
            <person name="Yang D."/>
            <person name="Bader C.D."/>
            <person name="Teijaro C.N."/>
            <person name="Fluegel L."/>
            <person name="Davis C.M."/>
            <person name="Simpson J.R."/>
            <person name="Lauterbach L."/>
            <person name="Steele A.D."/>
            <person name="Gui C."/>
            <person name="Meng S."/>
            <person name="Li G."/>
            <person name="Viehrig K."/>
            <person name="Ye F."/>
            <person name="Su P."/>
            <person name="Kiefer A.F."/>
            <person name="Nichols A."/>
            <person name="Cepeda A.J."/>
            <person name="Yan W."/>
            <person name="Fan B."/>
            <person name="Jiang Y."/>
            <person name="Adhikari A."/>
            <person name="Zheng C.-J."/>
            <person name="Schuster L."/>
            <person name="Cowan T.M."/>
            <person name="Smanski M.J."/>
            <person name="Chevrette M.G."/>
            <person name="De Carvalho L.P.S."/>
            <person name="Shen B."/>
        </authorList>
    </citation>
    <scope>NUCLEOTIDE SEQUENCE [LARGE SCALE GENOMIC DNA]</scope>
    <source>
        <strain evidence="2 3">NPDC049639</strain>
    </source>
</reference>
<sequence length="160" mass="16350">MTTALDHPAVRDYLARLNAAAAVLPPGRRVELIAEIRGHLAEALTGEAVSDAAVLATLDRLGDPAEIVAAEGGPQARPPLPPLTGVPNSPWGALEIVAVLLLTVGSLVLPGMGPLVGIVLAWVSPAWTRRQKVIATVIAVVPAFLALLAGFGALLAFSAP</sequence>
<feature type="transmembrane region" description="Helical" evidence="1">
    <location>
        <begin position="96"/>
        <end position="121"/>
    </location>
</feature>
<comment type="caution">
    <text evidence="2">The sequence shown here is derived from an EMBL/GenBank/DDBJ whole genome shotgun (WGS) entry which is preliminary data.</text>
</comment>
<keyword evidence="3" id="KW-1185">Reference proteome</keyword>
<dbReference type="EMBL" id="JBITLV010000001">
    <property type="protein sequence ID" value="MFI7586508.1"/>
    <property type="molecule type" value="Genomic_DNA"/>
</dbReference>
<keyword evidence="1" id="KW-1133">Transmembrane helix</keyword>
<gene>
    <name evidence="2" type="ORF">ACIB24_05480</name>
</gene>
<protein>
    <submittedName>
        <fullName evidence="2">HAAS signaling domain-containing protein</fullName>
    </submittedName>
</protein>
<accession>A0ABW8AKJ3</accession>
<name>A0ABW8AKJ3_9ACTN</name>
<dbReference type="Proteomes" id="UP001612915">
    <property type="component" value="Unassembled WGS sequence"/>
</dbReference>
<proteinExistence type="predicted"/>
<feature type="transmembrane region" description="Helical" evidence="1">
    <location>
        <begin position="133"/>
        <end position="157"/>
    </location>
</feature>
<evidence type="ECO:0000313" key="2">
    <source>
        <dbReference type="EMBL" id="MFI7586508.1"/>
    </source>
</evidence>
<keyword evidence="1" id="KW-0812">Transmembrane</keyword>
<organism evidence="2 3">
    <name type="scientific">Spongisporangium articulatum</name>
    <dbReference type="NCBI Taxonomy" id="3362603"/>
    <lineage>
        <taxon>Bacteria</taxon>
        <taxon>Bacillati</taxon>
        <taxon>Actinomycetota</taxon>
        <taxon>Actinomycetes</taxon>
        <taxon>Kineosporiales</taxon>
        <taxon>Kineosporiaceae</taxon>
        <taxon>Spongisporangium</taxon>
    </lineage>
</organism>
<evidence type="ECO:0000313" key="3">
    <source>
        <dbReference type="Proteomes" id="UP001612915"/>
    </source>
</evidence>
<dbReference type="Pfam" id="PF22564">
    <property type="entry name" value="HAAS"/>
    <property type="match status" value="1"/>
</dbReference>
<dbReference type="RefSeq" id="WP_398276273.1">
    <property type="nucleotide sequence ID" value="NZ_JBITLV010000001.1"/>
</dbReference>
<keyword evidence="1" id="KW-0472">Membrane</keyword>